<dbReference type="SUPFAM" id="SSF56112">
    <property type="entry name" value="Protein kinase-like (PK-like)"/>
    <property type="match status" value="1"/>
</dbReference>
<dbReference type="Gene3D" id="3.90.1200.10">
    <property type="match status" value="1"/>
</dbReference>
<protein>
    <recommendedName>
        <fullName evidence="1">Aminoglycoside phosphotransferase domain-containing protein</fullName>
    </recommendedName>
</protein>
<dbReference type="PANTHER" id="PTHR22603:SF66">
    <property type="entry name" value="ETHANOLAMINE KINASE"/>
    <property type="match status" value="1"/>
</dbReference>
<dbReference type="GO" id="GO:0005737">
    <property type="term" value="C:cytoplasm"/>
    <property type="evidence" value="ECO:0007669"/>
    <property type="project" value="TreeGrafter"/>
</dbReference>
<gene>
    <name evidence="2" type="ORF">HMPREF9460_00374</name>
</gene>
<dbReference type="CDD" id="cd05151">
    <property type="entry name" value="ChoK-like"/>
    <property type="match status" value="1"/>
</dbReference>
<dbReference type="HOGENOM" id="CLU_055115_1_1_9"/>
<name>A0A096DI13_FLAPL</name>
<comment type="caution">
    <text evidence="2">The sequence shown here is derived from an EMBL/GenBank/DDBJ whole genome shotgun (WGS) entry which is preliminary data.</text>
</comment>
<dbReference type="InterPro" id="IPR011009">
    <property type="entry name" value="Kinase-like_dom_sf"/>
</dbReference>
<dbReference type="PANTHER" id="PTHR22603">
    <property type="entry name" value="CHOLINE/ETHANOALAMINE KINASE"/>
    <property type="match status" value="1"/>
</dbReference>
<evidence type="ECO:0000259" key="1">
    <source>
        <dbReference type="Pfam" id="PF01636"/>
    </source>
</evidence>
<dbReference type="EMBL" id="ADLO01000011">
    <property type="protein sequence ID" value="KGF57199.1"/>
    <property type="molecule type" value="Genomic_DNA"/>
</dbReference>
<proteinExistence type="predicted"/>
<dbReference type="GO" id="GO:0006646">
    <property type="term" value="P:phosphatidylethanolamine biosynthetic process"/>
    <property type="evidence" value="ECO:0007669"/>
    <property type="project" value="TreeGrafter"/>
</dbReference>
<evidence type="ECO:0000313" key="2">
    <source>
        <dbReference type="EMBL" id="KGF57199.1"/>
    </source>
</evidence>
<reference evidence="2 3" key="1">
    <citation type="submission" date="2011-08" db="EMBL/GenBank/DDBJ databases">
        <title>The Genome Sequence of Clostridium orbiscindens 1_3_50AFAA.</title>
        <authorList>
            <consortium name="The Broad Institute Genome Sequencing Platform"/>
            <person name="Earl A."/>
            <person name="Ward D."/>
            <person name="Feldgarden M."/>
            <person name="Gevers D."/>
            <person name="Daigneault M."/>
            <person name="Strauss J."/>
            <person name="Allen-Vercoe E."/>
            <person name="Young S.K."/>
            <person name="Zeng Q."/>
            <person name="Gargeya S."/>
            <person name="Fitzgerald M."/>
            <person name="Haas B."/>
            <person name="Abouelleil A."/>
            <person name="Alvarado L."/>
            <person name="Arachchi H.M."/>
            <person name="Berlin A."/>
            <person name="Brown A."/>
            <person name="Chapman S.B."/>
            <person name="Chen Z."/>
            <person name="Dunbar C."/>
            <person name="Freedman E."/>
            <person name="Gearin G."/>
            <person name="Gellesch M."/>
            <person name="Goldberg J."/>
            <person name="Griggs A."/>
            <person name="Gujja S."/>
            <person name="Heiman D."/>
            <person name="Howarth C."/>
            <person name="Larson L."/>
            <person name="Lui A."/>
            <person name="MacDonald P.J.P."/>
            <person name="Montmayeur A."/>
            <person name="Murphy C."/>
            <person name="Neiman D."/>
            <person name="Pearson M."/>
            <person name="Priest M."/>
            <person name="Roberts A."/>
            <person name="Saif S."/>
            <person name="Shea T."/>
            <person name="Shenoy N."/>
            <person name="Sisk P."/>
            <person name="Stolte C."/>
            <person name="Sykes S."/>
            <person name="Wortman J."/>
            <person name="Nusbaum C."/>
            <person name="Birren B."/>
        </authorList>
    </citation>
    <scope>NUCLEOTIDE SEQUENCE [LARGE SCALE GENOMIC DNA]</scope>
    <source>
        <strain evidence="2 3">1_3_50AFAA</strain>
    </source>
</reference>
<dbReference type="Gene3D" id="3.30.200.20">
    <property type="entry name" value="Phosphorylase Kinase, domain 1"/>
    <property type="match status" value="1"/>
</dbReference>
<dbReference type="AlphaFoldDB" id="A0A096DI13"/>
<dbReference type="Pfam" id="PF01636">
    <property type="entry name" value="APH"/>
    <property type="match status" value="1"/>
</dbReference>
<dbReference type="InterPro" id="IPR002575">
    <property type="entry name" value="Aminoglycoside_PTrfase"/>
</dbReference>
<accession>A0A096DI13</accession>
<feature type="domain" description="Aminoglycoside phosphotransferase" evidence="1">
    <location>
        <begin position="42"/>
        <end position="257"/>
    </location>
</feature>
<dbReference type="PATRIC" id="fig|742738.3.peg.392"/>
<dbReference type="Proteomes" id="UP000029585">
    <property type="component" value="Unassembled WGS sequence"/>
</dbReference>
<evidence type="ECO:0000313" key="3">
    <source>
        <dbReference type="Proteomes" id="UP000029585"/>
    </source>
</evidence>
<dbReference type="eggNOG" id="COG0510">
    <property type="taxonomic scope" value="Bacteria"/>
</dbReference>
<dbReference type="GO" id="GO:0004305">
    <property type="term" value="F:ethanolamine kinase activity"/>
    <property type="evidence" value="ECO:0007669"/>
    <property type="project" value="TreeGrafter"/>
</dbReference>
<dbReference type="RefSeq" id="WP_044938523.1">
    <property type="nucleotide sequence ID" value="NZ_KN174161.1"/>
</dbReference>
<sequence length="321" mass="36496">MQENNMSVFGTVIRNEEIADFMRLLNLAREIFKQELTVVEIMPGGLTNKNFRAVTEDGTQIAIRLAGQGTANYINRPGEKHNAGEIAGLGIAPEIYYYDPKTGSQIVEYIDAPTMHPVDFQTRDEVLVKAGAVMRRYHDSGLEFKTSFDPVAKIDEYKAILDEHSYGKRYEGWERMVEALERIRAAYAKQPPRRVPCHNDALAENFMLQGEQMRVIDWEYGGMNDGYYDIACVCVENPLDAHCEDVFFRAYCGGEPSEEAKARLLINKFLVTSHWSTWSLVQICYGKDADFYWEYGRTRAVQACSFLDDPSFSRSLTLLGG</sequence>
<keyword evidence="3" id="KW-1185">Reference proteome</keyword>
<organism evidence="2 3">
    <name type="scientific">Flavonifractor plautii 1_3_50AFAA</name>
    <dbReference type="NCBI Taxonomy" id="742738"/>
    <lineage>
        <taxon>Bacteria</taxon>
        <taxon>Bacillati</taxon>
        <taxon>Bacillota</taxon>
        <taxon>Clostridia</taxon>
        <taxon>Eubacteriales</taxon>
        <taxon>Oscillospiraceae</taxon>
        <taxon>Flavonifractor</taxon>
    </lineage>
</organism>